<dbReference type="Gene3D" id="2.40.170.20">
    <property type="entry name" value="TonB-dependent receptor, beta-barrel domain"/>
    <property type="match status" value="1"/>
</dbReference>
<gene>
    <name evidence="7" type="ORF">NE863_25080</name>
</gene>
<dbReference type="InterPro" id="IPR011990">
    <property type="entry name" value="TPR-like_helical_dom_sf"/>
</dbReference>
<dbReference type="RefSeq" id="WP_250806494.1">
    <property type="nucleotide sequence ID" value="NZ_CP098808.1"/>
</dbReference>
<dbReference type="Pfam" id="PF04773">
    <property type="entry name" value="FecR"/>
    <property type="match status" value="1"/>
</dbReference>
<evidence type="ECO:0000256" key="4">
    <source>
        <dbReference type="PROSITE-ProRule" id="PRU00339"/>
    </source>
</evidence>
<organism evidence="7 8">
    <name type="scientific">Ensifer adhaerens</name>
    <name type="common">Sinorhizobium morelense</name>
    <dbReference type="NCBI Taxonomy" id="106592"/>
    <lineage>
        <taxon>Bacteria</taxon>
        <taxon>Pseudomonadati</taxon>
        <taxon>Pseudomonadota</taxon>
        <taxon>Alphaproteobacteria</taxon>
        <taxon>Hyphomicrobiales</taxon>
        <taxon>Rhizobiaceae</taxon>
        <taxon>Sinorhizobium/Ensifer group</taxon>
        <taxon>Ensifer</taxon>
    </lineage>
</organism>
<feature type="chain" id="PRO_5040333113" evidence="5">
    <location>
        <begin position="24"/>
        <end position="1218"/>
    </location>
</feature>
<evidence type="ECO:0000313" key="7">
    <source>
        <dbReference type="EMBL" id="USJ25741.1"/>
    </source>
</evidence>
<dbReference type="InterPro" id="IPR006860">
    <property type="entry name" value="FecR"/>
</dbReference>
<dbReference type="Pfam" id="PF13181">
    <property type="entry name" value="TPR_8"/>
    <property type="match status" value="1"/>
</dbReference>
<reference evidence="7" key="1">
    <citation type="submission" date="2022-06" db="EMBL/GenBank/DDBJ databases">
        <title>Physiological and biochemical characterization and genomic elucidation of a strain of the genus Ensifer adhaerens M8 that combines arsenic oxidation and chromium reduction.</title>
        <authorList>
            <person name="Li X."/>
            <person name="Yu c."/>
        </authorList>
    </citation>
    <scope>NUCLEOTIDE SEQUENCE</scope>
    <source>
        <strain evidence="7">M8</strain>
        <plasmid evidence="7">pA</plasmid>
    </source>
</reference>
<dbReference type="InterPro" id="IPR036942">
    <property type="entry name" value="Beta-barrel_TonB_sf"/>
</dbReference>
<dbReference type="Proteomes" id="UP001055460">
    <property type="component" value="Plasmid pA"/>
</dbReference>
<protein>
    <submittedName>
        <fullName evidence="7">FecR domain-containing protein</fullName>
    </submittedName>
</protein>
<geneLocation type="plasmid" evidence="7 8">
    <name>pA</name>
</geneLocation>
<dbReference type="Gene3D" id="2.60.120.1440">
    <property type="match status" value="1"/>
</dbReference>
<dbReference type="SMART" id="SM00028">
    <property type="entry name" value="TPR"/>
    <property type="match status" value="5"/>
</dbReference>
<keyword evidence="5" id="KW-0732">Signal</keyword>
<feature type="repeat" description="TPR" evidence="4">
    <location>
        <begin position="442"/>
        <end position="475"/>
    </location>
</feature>
<evidence type="ECO:0000256" key="5">
    <source>
        <dbReference type="SAM" id="SignalP"/>
    </source>
</evidence>
<evidence type="ECO:0000256" key="1">
    <source>
        <dbReference type="ARBA" id="ARBA00004442"/>
    </source>
</evidence>
<dbReference type="AlphaFoldDB" id="A0A9Q8YC06"/>
<dbReference type="PROSITE" id="PS50005">
    <property type="entry name" value="TPR"/>
    <property type="match status" value="1"/>
</dbReference>
<proteinExistence type="predicted"/>
<keyword evidence="2" id="KW-0472">Membrane</keyword>
<accession>A0A9Q8YC06</accession>
<sequence>MGRHQLRGLLATVAILCPSAGLAEPVQRTPPVAGSVIARKSGEEVRFVDVSSWRFVDLAQDLLSGDILRTNATGALAVLFSDHTQIRLGRNTALRVKRMGTGSDTNLELQSGTIWARAERGGQGLTIDTPAATAAIRGTDWTLTVAGDTTSLTVLEGVVELANELGSVTVKQGEGAVAAIGKAPTKIVIVTPKDREQMLFHLSLRDAFALMPSTPLKVRDMRDERERIEARPEASRSAEDWLTLAEIQLRFDGRAQATAALQQARRLGLNRSQAARAYLVEALIAGSENRYGDAAQLFEKAAPGLDADRRSVAAFGGYFARALADPDRIEQPPSQATGAYGAFAAAWTAGFRTDIRAAIETIKKAERRYPDDPFLPAARAQFAMLLDDRDETRAGIEKALANDPDDPTALESRAKYRLLIENDRIGALADLERALEITPGDPSLWNWVGLAKSERGDNRGAERAFQKAVELDPADPLYHANLAYQYLDEMRLAEAKREIDTALAIDPSFDLVLVARGRYHLQNGNLDKAIDDLLAGSTANPAYSNAQLLLSAAHYEKGDRLPAAQALDNADRLDPNDPVVATVRTAIAIDEYDSDAAIRYAQELMRRTRARGGESAPLGANQDAGSTLNDAFRLQGLNAWGQYYGDVVFDPFTGSSYVDQAIRGSVNPLFNTYDFDGSPVVNTANPQSFSAFFQGLLIEPHMLASRERTANLVQRPFFEAAVAGGIIADSDHEGGIGEAELRGLTFSPFPISVYGNLHWEKPRDTIDIGNGLAIEREARLLGGNGYVTASPTPDDRVVAYANYGDLDDKRSIFDIPDPRAAPLKLDGLSDDDSSRLLSGVAWSHTFGYRNIANAAFFFSDQNTTENERIRLTDPRFPDLATSRSEDKQRTYIAAINHLYGDGDFTWRYGVEGGVVKSSSAFDIFDPLGVSTGSSNAPVIASGSTSATQTVAKAYIDTIYEITPDLKTEGALFARYIEGVNDGDVRLEPKFGIAWAPAEGHWLRAAAMRDGLNFDVATLAPIGIVGLQPNQLRFGAEGYADTLALRWDAEWNSWFFTALDYQHQEVRQLALDIPLSTTSLAYAKVGLDRVAATANFAIGHGFGLSLTAAHTEADVKEHTGSQPGELLFVPENTGQAALTWVSTANVKTTVAANYVGSRPGGLKTLDDFWTLDAALQWEPFDKQIEVDLAAFNLLDEDFELGNGLPGWGRTFKGTIKVRF</sequence>
<evidence type="ECO:0000313" key="8">
    <source>
        <dbReference type="Proteomes" id="UP001055460"/>
    </source>
</evidence>
<dbReference type="PANTHER" id="PTHR38731">
    <property type="entry name" value="LIPL45-RELATED LIPOPROTEIN-RELATED"/>
    <property type="match status" value="1"/>
</dbReference>
<feature type="signal peptide" evidence="5">
    <location>
        <begin position="1"/>
        <end position="23"/>
    </location>
</feature>
<dbReference type="SUPFAM" id="SSF56935">
    <property type="entry name" value="Porins"/>
    <property type="match status" value="1"/>
</dbReference>
<keyword evidence="7" id="KW-0614">Plasmid</keyword>
<feature type="domain" description="FecR protein" evidence="6">
    <location>
        <begin position="67"/>
        <end position="160"/>
    </location>
</feature>
<dbReference type="GO" id="GO:0009279">
    <property type="term" value="C:cell outer membrane"/>
    <property type="evidence" value="ECO:0007669"/>
    <property type="project" value="UniProtKB-SubCell"/>
</dbReference>
<dbReference type="EMBL" id="CP098808">
    <property type="protein sequence ID" value="USJ25741.1"/>
    <property type="molecule type" value="Genomic_DNA"/>
</dbReference>
<evidence type="ECO:0000256" key="2">
    <source>
        <dbReference type="ARBA" id="ARBA00023136"/>
    </source>
</evidence>
<dbReference type="InterPro" id="IPR019734">
    <property type="entry name" value="TPR_rpt"/>
</dbReference>
<dbReference type="SUPFAM" id="SSF48452">
    <property type="entry name" value="TPR-like"/>
    <property type="match status" value="2"/>
</dbReference>
<keyword evidence="4" id="KW-0802">TPR repeat</keyword>
<name>A0A9Q8YC06_ENSAD</name>
<comment type="subcellular location">
    <subcellularLocation>
        <location evidence="1">Cell outer membrane</location>
    </subcellularLocation>
</comment>
<evidence type="ECO:0000259" key="6">
    <source>
        <dbReference type="Pfam" id="PF04773"/>
    </source>
</evidence>
<dbReference type="Gene3D" id="1.25.40.10">
    <property type="entry name" value="Tetratricopeptide repeat domain"/>
    <property type="match status" value="2"/>
</dbReference>
<evidence type="ECO:0000256" key="3">
    <source>
        <dbReference type="ARBA" id="ARBA00023237"/>
    </source>
</evidence>
<keyword evidence="3" id="KW-0998">Cell outer membrane</keyword>